<dbReference type="Proteomes" id="UP001139028">
    <property type="component" value="Unassembled WGS sequence"/>
</dbReference>
<protein>
    <submittedName>
        <fullName evidence="2">M35 family metallo-endopeptidase</fullName>
        <ecNumber evidence="2">3.4.24.-</ecNumber>
    </submittedName>
</protein>
<dbReference type="Pfam" id="PF14521">
    <property type="entry name" value="Aspzincin_M35"/>
    <property type="match status" value="1"/>
</dbReference>
<dbReference type="SUPFAM" id="SSF55486">
    <property type="entry name" value="Metalloproteases ('zincins'), catalytic domain"/>
    <property type="match status" value="1"/>
</dbReference>
<proteinExistence type="predicted"/>
<dbReference type="AlphaFoldDB" id="A0A9X2EJW9"/>
<feature type="domain" description="Lysine-specific metallo-endopeptidase" evidence="1">
    <location>
        <begin position="8"/>
        <end position="163"/>
    </location>
</feature>
<dbReference type="InterPro" id="IPR029463">
    <property type="entry name" value="Lys_MEP"/>
</dbReference>
<dbReference type="GO" id="GO:0004222">
    <property type="term" value="F:metalloendopeptidase activity"/>
    <property type="evidence" value="ECO:0007669"/>
    <property type="project" value="InterPro"/>
</dbReference>
<dbReference type="EC" id="3.4.24.-" evidence="2"/>
<sequence length="196" mass="21622">MAEKGMSNRDDKTKTLFKKWFGIASKEEMEEVSAKIYRMNFYINNLPITLNDAHATLGSNTNAMATHVTSIGKSSYKQRKDHSSINGVKIDLTDRFFNSLKRIQSNCQTQIETLVHELSHLAAGTKDAPNGSCYGRVNALALASGNDTQRAFARNNAENYGFFVIAVGGEIPVHSQKAPIGSGRKWAVVEPSKLVR</sequence>
<evidence type="ECO:0000313" key="3">
    <source>
        <dbReference type="Proteomes" id="UP001139028"/>
    </source>
</evidence>
<gene>
    <name evidence="2" type="ORF">MO867_04480</name>
</gene>
<dbReference type="EMBL" id="JALBWM010000011">
    <property type="protein sequence ID" value="MCO1333592.1"/>
    <property type="molecule type" value="Genomic_DNA"/>
</dbReference>
<evidence type="ECO:0000313" key="2">
    <source>
        <dbReference type="EMBL" id="MCO1333592.1"/>
    </source>
</evidence>
<name>A0A9X2EJW9_9GAMM</name>
<comment type="caution">
    <text evidence="2">The sequence shown here is derived from an EMBL/GenBank/DDBJ whole genome shotgun (WGS) entry which is preliminary data.</text>
</comment>
<reference evidence="2" key="1">
    <citation type="journal article" date="2022" name="Arch. Microbiol.">
        <title>Microbulbifer okhotskensis sp. nov., isolated from a deep bottom sediment of the Okhotsk Sea.</title>
        <authorList>
            <person name="Romanenko L."/>
            <person name="Kurilenko V."/>
            <person name="Otstavnykh N."/>
            <person name="Velansky P."/>
            <person name="Isaeva M."/>
            <person name="Mikhailov V."/>
        </authorList>
    </citation>
    <scope>NUCLEOTIDE SEQUENCE</scope>
    <source>
        <strain evidence="2">OS29</strain>
    </source>
</reference>
<keyword evidence="3" id="KW-1185">Reference proteome</keyword>
<accession>A0A9X2EJW9</accession>
<dbReference type="InterPro" id="IPR024079">
    <property type="entry name" value="MetalloPept_cat_dom_sf"/>
</dbReference>
<organism evidence="2 3">
    <name type="scientific">Microbulbifer okhotskensis</name>
    <dbReference type="NCBI Taxonomy" id="2926617"/>
    <lineage>
        <taxon>Bacteria</taxon>
        <taxon>Pseudomonadati</taxon>
        <taxon>Pseudomonadota</taxon>
        <taxon>Gammaproteobacteria</taxon>
        <taxon>Cellvibrionales</taxon>
        <taxon>Microbulbiferaceae</taxon>
        <taxon>Microbulbifer</taxon>
    </lineage>
</organism>
<keyword evidence="2" id="KW-0378">Hydrolase</keyword>
<evidence type="ECO:0000259" key="1">
    <source>
        <dbReference type="Pfam" id="PF14521"/>
    </source>
</evidence>
<dbReference type="Gene3D" id="3.40.390.10">
    <property type="entry name" value="Collagenase (Catalytic Domain)"/>
    <property type="match status" value="1"/>
</dbReference>
<dbReference type="RefSeq" id="WP_252465013.1">
    <property type="nucleotide sequence ID" value="NZ_JALBWM010000011.1"/>
</dbReference>